<evidence type="ECO:0000313" key="3">
    <source>
        <dbReference type="Proteomes" id="UP000887540"/>
    </source>
</evidence>
<dbReference type="InterPro" id="IPR011993">
    <property type="entry name" value="PH-like_dom_sf"/>
</dbReference>
<evidence type="ECO:0000256" key="1">
    <source>
        <dbReference type="ARBA" id="ARBA00010822"/>
    </source>
</evidence>
<dbReference type="PANTHER" id="PTHR21642:SF6">
    <property type="entry name" value="CEREBRAL CAVERNOUS MALFORMATIONS 2 HARMONIN-HOMOLOGY DOMAIN-CONTAINING PROTEIN"/>
    <property type="match status" value="1"/>
</dbReference>
<proteinExistence type="inferred from homology"/>
<protein>
    <submittedName>
        <fullName evidence="4">Cerebral cavernous malformations 2 harmonin-homology domain-containing protein</fullName>
    </submittedName>
</protein>
<dbReference type="InterPro" id="IPR026159">
    <property type="entry name" value="Malcavernin"/>
</dbReference>
<feature type="domain" description="Cerebral cavernous malformations 2 harmonin-homology" evidence="2">
    <location>
        <begin position="220"/>
        <end position="312"/>
    </location>
</feature>
<dbReference type="PANTHER" id="PTHR21642">
    <property type="entry name" value="CEREBRAL CAVERNOUS MALFORMATIONS PROTEIN 2 HOMOLOG"/>
    <property type="match status" value="1"/>
</dbReference>
<accession>A0A914E8K8</accession>
<dbReference type="Proteomes" id="UP000887540">
    <property type="component" value="Unplaced"/>
</dbReference>
<evidence type="ECO:0000259" key="2">
    <source>
        <dbReference type="Pfam" id="PF16545"/>
    </source>
</evidence>
<dbReference type="InterPro" id="IPR032375">
    <property type="entry name" value="CCM2_C"/>
</dbReference>
<evidence type="ECO:0000313" key="4">
    <source>
        <dbReference type="WBParaSite" id="ACRNAN_scaffold609.g18513.t1"/>
    </source>
</evidence>
<keyword evidence="3" id="KW-1185">Reference proteome</keyword>
<organism evidence="3 4">
    <name type="scientific">Acrobeloides nanus</name>
    <dbReference type="NCBI Taxonomy" id="290746"/>
    <lineage>
        <taxon>Eukaryota</taxon>
        <taxon>Metazoa</taxon>
        <taxon>Ecdysozoa</taxon>
        <taxon>Nematoda</taxon>
        <taxon>Chromadorea</taxon>
        <taxon>Rhabditida</taxon>
        <taxon>Tylenchina</taxon>
        <taxon>Cephalobomorpha</taxon>
        <taxon>Cephaloboidea</taxon>
        <taxon>Cephalobidae</taxon>
        <taxon>Acrobeloides</taxon>
    </lineage>
</organism>
<dbReference type="Pfam" id="PF16545">
    <property type="entry name" value="CCM2_C"/>
    <property type="match status" value="1"/>
</dbReference>
<sequence>MSTDEFDISFGMKMLNLTSPISINILKNPDIVEPKSFYVKYAGLVPEIRKDIDPCGRTDLLKILDEAETEGHITIVGSKNDFIDDAMLIIDCDGIKMTSIVNKEKLLIVPLHMLASVGFVKEEALNIVALRIGEIDQNADIYDLALIYTKTSKIAEEICAHLNKCFHYVYHEAIMWDDDDDIKSKYGTINSHDSSSISPQHGDSHSIRSVPGICLTETSTESSSKSIPDVNEYIAMLSASLNTEEQKRLCDLMSRWRKGDIKILEFGQKLLELYGPERKHLLARMRHLLRQISREDLEALNKFLQVNGITENAASATSPLLTGEMSLTTEGSSPVLDNISACSDTWSSFGGRRYLNGRYNS</sequence>
<comment type="similarity">
    <text evidence="1">Belongs to the CCM2 family.</text>
</comment>
<dbReference type="AlphaFoldDB" id="A0A914E8K8"/>
<dbReference type="WBParaSite" id="ACRNAN_scaffold609.g18513.t1">
    <property type="protein sequence ID" value="ACRNAN_scaffold609.g18513.t1"/>
    <property type="gene ID" value="ACRNAN_scaffold609.g18513"/>
</dbReference>
<dbReference type="Gene3D" id="2.30.29.30">
    <property type="entry name" value="Pleckstrin-homology domain (PH domain)/Phosphotyrosine-binding domain (PTB)"/>
    <property type="match status" value="1"/>
</dbReference>
<dbReference type="Gene3D" id="1.20.1160.20">
    <property type="match status" value="1"/>
</dbReference>
<name>A0A914E8K8_9BILA</name>
<reference evidence="4" key="1">
    <citation type="submission" date="2022-11" db="UniProtKB">
        <authorList>
            <consortium name="WormBaseParasite"/>
        </authorList>
    </citation>
    <scope>IDENTIFICATION</scope>
</reference>